<name>A0A0G4PMK2_PENC3</name>
<reference evidence="2 3" key="1">
    <citation type="journal article" date="2014" name="Nat. Commun.">
        <title>Multiple recent horizontal transfers of a large genomic region in cheese making fungi.</title>
        <authorList>
            <person name="Cheeseman K."/>
            <person name="Ropars J."/>
            <person name="Renault P."/>
            <person name="Dupont J."/>
            <person name="Gouzy J."/>
            <person name="Branca A."/>
            <person name="Abraham A.L."/>
            <person name="Ceppi M."/>
            <person name="Conseiller E."/>
            <person name="Debuchy R."/>
            <person name="Malagnac F."/>
            <person name="Goarin A."/>
            <person name="Silar P."/>
            <person name="Lacoste S."/>
            <person name="Sallet E."/>
            <person name="Bensimon A."/>
            <person name="Giraud T."/>
            <person name="Brygoo Y."/>
        </authorList>
    </citation>
    <scope>NUCLEOTIDE SEQUENCE [LARGE SCALE GENOMIC DNA]</scope>
    <source>
        <strain evidence="3">FM 013</strain>
    </source>
</reference>
<accession>A0A0G4PMK2</accession>
<feature type="region of interest" description="Disordered" evidence="1">
    <location>
        <begin position="27"/>
        <end position="48"/>
    </location>
</feature>
<sequence length="79" mass="9042">MLRPTDNEAVYYLYKFPFYSKPSLNPQNGAEMNMQQQCDGHAQRSSTVDGSRLLRIPHPGVQWLEAGHHSGQESQWNIP</sequence>
<organism evidence="2 3">
    <name type="scientific">Penicillium camemberti (strain FM 013)</name>
    <dbReference type="NCBI Taxonomy" id="1429867"/>
    <lineage>
        <taxon>Eukaryota</taxon>
        <taxon>Fungi</taxon>
        <taxon>Dikarya</taxon>
        <taxon>Ascomycota</taxon>
        <taxon>Pezizomycotina</taxon>
        <taxon>Eurotiomycetes</taxon>
        <taxon>Eurotiomycetidae</taxon>
        <taxon>Eurotiales</taxon>
        <taxon>Aspergillaceae</taxon>
        <taxon>Penicillium</taxon>
    </lineage>
</organism>
<evidence type="ECO:0000313" key="2">
    <source>
        <dbReference type="EMBL" id="CRL27584.1"/>
    </source>
</evidence>
<dbReference type="Proteomes" id="UP000053732">
    <property type="component" value="Unassembled WGS sequence"/>
</dbReference>
<dbReference type="AlphaFoldDB" id="A0A0G4PMK2"/>
<evidence type="ECO:0000256" key="1">
    <source>
        <dbReference type="SAM" id="MobiDB-lite"/>
    </source>
</evidence>
<evidence type="ECO:0000313" key="3">
    <source>
        <dbReference type="Proteomes" id="UP000053732"/>
    </source>
</evidence>
<gene>
    <name evidence="2" type="ORF">PCAMFM013_S023g000042</name>
</gene>
<keyword evidence="3" id="KW-1185">Reference proteome</keyword>
<dbReference type="EMBL" id="HG793156">
    <property type="protein sequence ID" value="CRL27584.1"/>
    <property type="molecule type" value="Genomic_DNA"/>
</dbReference>
<proteinExistence type="predicted"/>
<protein>
    <submittedName>
        <fullName evidence="2">Str. FM013</fullName>
    </submittedName>
</protein>